<evidence type="ECO:0000313" key="12">
    <source>
        <dbReference type="Proteomes" id="UP000447876"/>
    </source>
</evidence>
<accession>A0A7X2Z6R1</accession>
<evidence type="ECO:0000256" key="1">
    <source>
        <dbReference type="ARBA" id="ARBA00001974"/>
    </source>
</evidence>
<evidence type="ECO:0000313" key="11">
    <source>
        <dbReference type="EMBL" id="MUG47794.1"/>
    </source>
</evidence>
<dbReference type="PIRSF" id="PIRSF016578">
    <property type="entry name" value="HsaA"/>
    <property type="match status" value="1"/>
</dbReference>
<evidence type="ECO:0000256" key="6">
    <source>
        <dbReference type="ARBA" id="ARBA00023002"/>
    </source>
</evidence>
<dbReference type="RefSeq" id="WP_155613170.1">
    <property type="nucleotide sequence ID" value="NZ_WNZW01000016.1"/>
</dbReference>
<dbReference type="Gene3D" id="1.20.140.10">
    <property type="entry name" value="Butyryl-CoA Dehydrogenase, subunit A, domain 3"/>
    <property type="match status" value="1"/>
</dbReference>
<evidence type="ECO:0000256" key="2">
    <source>
        <dbReference type="ARBA" id="ARBA00009347"/>
    </source>
</evidence>
<evidence type="ECO:0000259" key="8">
    <source>
        <dbReference type="Pfam" id="PF00441"/>
    </source>
</evidence>
<dbReference type="SUPFAM" id="SSF56645">
    <property type="entry name" value="Acyl-CoA dehydrogenase NM domain-like"/>
    <property type="match status" value="1"/>
</dbReference>
<comment type="caution">
    <text evidence="11">The sequence shown here is derived from an EMBL/GenBank/DDBJ whole genome shotgun (WGS) entry which is preliminary data.</text>
</comment>
<evidence type="ECO:0000259" key="9">
    <source>
        <dbReference type="Pfam" id="PF02770"/>
    </source>
</evidence>
<dbReference type="OrthoDB" id="9802447at2"/>
<comment type="cofactor">
    <cofactor evidence="1 7">
        <name>FAD</name>
        <dbReference type="ChEBI" id="CHEBI:57692"/>
    </cofactor>
</comment>
<evidence type="ECO:0000256" key="7">
    <source>
        <dbReference type="RuleBase" id="RU362125"/>
    </source>
</evidence>
<reference evidence="11 12" key="1">
    <citation type="submission" date="2019-11" db="EMBL/GenBank/DDBJ databases">
        <title>Draft genome sequences of five Paenibacillus species of dairy origin.</title>
        <authorList>
            <person name="Olajide A.M."/>
            <person name="Chen S."/>
            <person name="Lapointe G."/>
        </authorList>
    </citation>
    <scope>NUCLEOTIDE SEQUENCE [LARGE SCALE GENOMIC DNA]</scope>
    <source>
        <strain evidence="11 12">12CR55</strain>
    </source>
</reference>
<protein>
    <recommendedName>
        <fullName evidence="3">Medium-chain specific acyl-CoA dehydrogenase, mitochondrial</fullName>
    </recommendedName>
</protein>
<dbReference type="FunFam" id="1.20.140.10:FF:000001">
    <property type="entry name" value="Acyl-CoA dehydrogenase"/>
    <property type="match status" value="1"/>
</dbReference>
<keyword evidence="4 7" id="KW-0285">Flavoprotein</keyword>
<dbReference type="GO" id="GO:0003995">
    <property type="term" value="F:acyl-CoA dehydrogenase activity"/>
    <property type="evidence" value="ECO:0007669"/>
    <property type="project" value="InterPro"/>
</dbReference>
<dbReference type="GO" id="GO:0050660">
    <property type="term" value="F:flavin adenine dinucleotide binding"/>
    <property type="evidence" value="ECO:0007669"/>
    <property type="project" value="InterPro"/>
</dbReference>
<name>A0A7X2Z6R1_9BACL</name>
<dbReference type="Pfam" id="PF02771">
    <property type="entry name" value="Acyl-CoA_dh_N"/>
    <property type="match status" value="1"/>
</dbReference>
<dbReference type="PANTHER" id="PTHR48083:SF2">
    <property type="entry name" value="MEDIUM-CHAIN SPECIFIC ACYL-COA DEHYDROGENASE, MITOCHONDRIAL"/>
    <property type="match status" value="1"/>
</dbReference>
<dbReference type="Proteomes" id="UP000447876">
    <property type="component" value="Unassembled WGS sequence"/>
</dbReference>
<dbReference type="InterPro" id="IPR050741">
    <property type="entry name" value="Acyl-CoA_dehydrogenase"/>
</dbReference>
<dbReference type="Gene3D" id="2.40.110.10">
    <property type="entry name" value="Butyryl-CoA Dehydrogenase, subunit A, domain 2"/>
    <property type="match status" value="1"/>
</dbReference>
<dbReference type="GO" id="GO:0005737">
    <property type="term" value="C:cytoplasm"/>
    <property type="evidence" value="ECO:0007669"/>
    <property type="project" value="TreeGrafter"/>
</dbReference>
<keyword evidence="5 7" id="KW-0274">FAD</keyword>
<feature type="domain" description="Acyl-CoA dehydrogenase/oxidase N-terminal" evidence="10">
    <location>
        <begin position="6"/>
        <end position="121"/>
    </location>
</feature>
<dbReference type="EMBL" id="WNZW01000016">
    <property type="protein sequence ID" value="MUG47794.1"/>
    <property type="molecule type" value="Genomic_DNA"/>
</dbReference>
<dbReference type="Pfam" id="PF02770">
    <property type="entry name" value="Acyl-CoA_dh_M"/>
    <property type="match status" value="1"/>
</dbReference>
<dbReference type="SUPFAM" id="SSF47203">
    <property type="entry name" value="Acyl-CoA dehydrogenase C-terminal domain-like"/>
    <property type="match status" value="1"/>
</dbReference>
<dbReference type="PANTHER" id="PTHR48083">
    <property type="entry name" value="MEDIUM-CHAIN SPECIFIC ACYL-COA DEHYDROGENASE, MITOCHONDRIAL-RELATED"/>
    <property type="match status" value="1"/>
</dbReference>
<dbReference type="InterPro" id="IPR009100">
    <property type="entry name" value="AcylCoA_DH/oxidase_NM_dom_sf"/>
</dbReference>
<feature type="domain" description="Acyl-CoA oxidase/dehydrogenase middle" evidence="9">
    <location>
        <begin position="125"/>
        <end position="211"/>
    </location>
</feature>
<feature type="domain" description="Acyl-CoA dehydrogenase/oxidase C-terminal" evidence="8">
    <location>
        <begin position="230"/>
        <end position="379"/>
    </location>
</feature>
<dbReference type="Gene3D" id="1.10.540.10">
    <property type="entry name" value="Acyl-CoA dehydrogenase/oxidase, N-terminal domain"/>
    <property type="match status" value="1"/>
</dbReference>
<dbReference type="InterPro" id="IPR037069">
    <property type="entry name" value="AcylCoA_DH/ox_N_sf"/>
</dbReference>
<keyword evidence="6 7" id="KW-0560">Oxidoreductase</keyword>
<evidence type="ECO:0000259" key="10">
    <source>
        <dbReference type="Pfam" id="PF02771"/>
    </source>
</evidence>
<dbReference type="InterPro" id="IPR006089">
    <property type="entry name" value="Acyl-CoA_DH_CS"/>
</dbReference>
<dbReference type="InterPro" id="IPR046373">
    <property type="entry name" value="Acyl-CoA_Oxase/DH_mid-dom_sf"/>
</dbReference>
<evidence type="ECO:0000256" key="4">
    <source>
        <dbReference type="ARBA" id="ARBA00022630"/>
    </source>
</evidence>
<evidence type="ECO:0000256" key="3">
    <source>
        <dbReference type="ARBA" id="ARBA00019125"/>
    </source>
</evidence>
<dbReference type="InterPro" id="IPR036250">
    <property type="entry name" value="AcylCo_DH-like_C"/>
</dbReference>
<dbReference type="PROSITE" id="PS00073">
    <property type="entry name" value="ACYL_COA_DH_2"/>
    <property type="match status" value="1"/>
</dbReference>
<evidence type="ECO:0000256" key="5">
    <source>
        <dbReference type="ARBA" id="ARBA00022827"/>
    </source>
</evidence>
<organism evidence="11 12">
    <name type="scientific">Paenibacillus woosongensis</name>
    <dbReference type="NCBI Taxonomy" id="307580"/>
    <lineage>
        <taxon>Bacteria</taxon>
        <taxon>Bacillati</taxon>
        <taxon>Bacillota</taxon>
        <taxon>Bacilli</taxon>
        <taxon>Bacillales</taxon>
        <taxon>Paenibacillaceae</taxon>
        <taxon>Paenibacillus</taxon>
    </lineage>
</organism>
<dbReference type="InterPro" id="IPR006091">
    <property type="entry name" value="Acyl-CoA_Oxase/DH_mid-dom"/>
</dbReference>
<dbReference type="GO" id="GO:0033539">
    <property type="term" value="P:fatty acid beta-oxidation using acyl-CoA dehydrogenase"/>
    <property type="evidence" value="ECO:0007669"/>
    <property type="project" value="TreeGrafter"/>
</dbReference>
<sequence length="389" mass="43858">MNFELTEEQKHIQRTVRQFVADELIPLERQLLLNEREGRQGISREQLRTLQNKARDLGLWGIETPQRYGGANLGTITSAIVKMELGRTCVPFVLGGEADNILFMCNEKQMERYLYPVIAGERQSCFALTERAAGSDASNIQMSAKRTVGGWILNGEKAFITNGNEADFAIVFAVTNPSTGKNKGITCFLVDREMGWTSEPILTMGGDKSPSLLTFDHVLVPDENVLGEVDHGLTMAMQWISRGRWVVPAIAVGASERLLQMAIDYANERVTFGETLASRQSIQWMIADSAVEVEALKWLVLHTAWRVEKQLDARHHASMSKLYGAGVANQVVDRVLQIYGGMGYSKDLPIERWYREMRVWRIYEGTDEIQRLIIARNLLKGNVKIGHWD</sequence>
<gene>
    <name evidence="11" type="ORF">GNP95_22885</name>
</gene>
<dbReference type="Pfam" id="PF00441">
    <property type="entry name" value="Acyl-CoA_dh_1"/>
    <property type="match status" value="1"/>
</dbReference>
<comment type="similarity">
    <text evidence="2 7">Belongs to the acyl-CoA dehydrogenase family.</text>
</comment>
<proteinExistence type="inferred from homology"/>
<dbReference type="InterPro" id="IPR009075">
    <property type="entry name" value="AcylCo_DH/oxidase_C"/>
</dbReference>
<dbReference type="AlphaFoldDB" id="A0A7X2Z6R1"/>
<dbReference type="InterPro" id="IPR013786">
    <property type="entry name" value="AcylCoA_DH/ox_N"/>
</dbReference>